<protein>
    <submittedName>
        <fullName evidence="4">TetR/AcrR family transcriptional regulator</fullName>
    </submittedName>
</protein>
<dbReference type="PANTHER" id="PTHR30055:SF153">
    <property type="entry name" value="HTH-TYPE TRANSCRIPTIONAL REPRESSOR RV3405C"/>
    <property type="match status" value="1"/>
</dbReference>
<sequence length="202" mass="22160">MSIRNDSPDLSSRDSDTANITDRVLDAARSCMLRSEGGKIALAEVARAAGVSRPTVYRRWPDVQSLTGELLNREMAAVLAAVPERGSSLEEQVDRFVDVAQGLHENSLFAALWREPATALAQYVSVRLGTSQQMLLAMIEWAIGEGQERGDIRPGRPDQLAAMVLLICQSAIQSHALVAPILGDRWTAELRYALLSYLRNQS</sequence>
<organism evidence="4 5">
    <name type="scientific">Gordonia rubripertincta</name>
    <name type="common">Rhodococcus corallinus</name>
    <dbReference type="NCBI Taxonomy" id="36822"/>
    <lineage>
        <taxon>Bacteria</taxon>
        <taxon>Bacillati</taxon>
        <taxon>Actinomycetota</taxon>
        <taxon>Actinomycetes</taxon>
        <taxon>Mycobacteriales</taxon>
        <taxon>Gordoniaceae</taxon>
        <taxon>Gordonia</taxon>
    </lineage>
</organism>
<feature type="domain" description="HTH tetR-type" evidence="3">
    <location>
        <begin position="18"/>
        <end position="78"/>
    </location>
</feature>
<name>A0ABT4MRX8_GORRU</name>
<dbReference type="InterPro" id="IPR050109">
    <property type="entry name" value="HTH-type_TetR-like_transc_reg"/>
</dbReference>
<keyword evidence="1 2" id="KW-0238">DNA-binding</keyword>
<comment type="caution">
    <text evidence="4">The sequence shown here is derived from an EMBL/GenBank/DDBJ whole genome shotgun (WGS) entry which is preliminary data.</text>
</comment>
<dbReference type="EMBL" id="JAPWIE010000002">
    <property type="protein sequence ID" value="MCZ4549579.1"/>
    <property type="molecule type" value="Genomic_DNA"/>
</dbReference>
<accession>A0ABT4MRX8</accession>
<keyword evidence="5" id="KW-1185">Reference proteome</keyword>
<dbReference type="SUPFAM" id="SSF46689">
    <property type="entry name" value="Homeodomain-like"/>
    <property type="match status" value="1"/>
</dbReference>
<dbReference type="InterPro" id="IPR001647">
    <property type="entry name" value="HTH_TetR"/>
</dbReference>
<feature type="DNA-binding region" description="H-T-H motif" evidence="2">
    <location>
        <begin position="41"/>
        <end position="60"/>
    </location>
</feature>
<dbReference type="PROSITE" id="PS50977">
    <property type="entry name" value="HTH_TETR_2"/>
    <property type="match status" value="1"/>
</dbReference>
<evidence type="ECO:0000313" key="5">
    <source>
        <dbReference type="Proteomes" id="UP001067235"/>
    </source>
</evidence>
<evidence type="ECO:0000256" key="2">
    <source>
        <dbReference type="PROSITE-ProRule" id="PRU00335"/>
    </source>
</evidence>
<dbReference type="InterPro" id="IPR009057">
    <property type="entry name" value="Homeodomain-like_sf"/>
</dbReference>
<evidence type="ECO:0000256" key="1">
    <source>
        <dbReference type="ARBA" id="ARBA00023125"/>
    </source>
</evidence>
<dbReference type="PANTHER" id="PTHR30055">
    <property type="entry name" value="HTH-TYPE TRANSCRIPTIONAL REGULATOR RUTR"/>
    <property type="match status" value="1"/>
</dbReference>
<gene>
    <name evidence="4" type="ORF">O4213_06280</name>
</gene>
<dbReference type="RefSeq" id="WP_084837870.1">
    <property type="nucleotide sequence ID" value="NZ_JAPWIE010000002.1"/>
</dbReference>
<proteinExistence type="predicted"/>
<reference evidence="4" key="1">
    <citation type="submission" date="2022-12" db="EMBL/GenBank/DDBJ databases">
        <authorList>
            <person name="Krivoruchko A.V."/>
            <person name="Elkin A."/>
        </authorList>
    </citation>
    <scope>NUCLEOTIDE SEQUENCE</scope>
    <source>
        <strain evidence="4">IEGM 1388</strain>
    </source>
</reference>
<evidence type="ECO:0000259" key="3">
    <source>
        <dbReference type="PROSITE" id="PS50977"/>
    </source>
</evidence>
<dbReference type="Gene3D" id="1.10.357.10">
    <property type="entry name" value="Tetracycline Repressor, domain 2"/>
    <property type="match status" value="1"/>
</dbReference>
<dbReference type="Proteomes" id="UP001067235">
    <property type="component" value="Unassembled WGS sequence"/>
</dbReference>
<evidence type="ECO:0000313" key="4">
    <source>
        <dbReference type="EMBL" id="MCZ4549579.1"/>
    </source>
</evidence>